<dbReference type="InterPro" id="IPR001547">
    <property type="entry name" value="Glyco_hydro_5"/>
</dbReference>
<evidence type="ECO:0000256" key="8">
    <source>
        <dbReference type="RuleBase" id="RU361153"/>
    </source>
</evidence>
<proteinExistence type="inferred from homology"/>
<keyword evidence="7" id="KW-0624">Polysaccharide degradation</keyword>
<dbReference type="Gene3D" id="3.20.20.80">
    <property type="entry name" value="Glycosidases"/>
    <property type="match status" value="1"/>
</dbReference>
<accession>A0A1T4VWZ1</accession>
<evidence type="ECO:0000313" key="11">
    <source>
        <dbReference type="EMBL" id="SKA69001.1"/>
    </source>
</evidence>
<evidence type="ECO:0000256" key="2">
    <source>
        <dbReference type="ARBA" id="ARBA00012601"/>
    </source>
</evidence>
<dbReference type="Proteomes" id="UP000190814">
    <property type="component" value="Unassembled WGS sequence"/>
</dbReference>
<reference evidence="11 12" key="1">
    <citation type="submission" date="2017-02" db="EMBL/GenBank/DDBJ databases">
        <authorList>
            <person name="Peterson S.W."/>
        </authorList>
    </citation>
    <scope>NUCLEOTIDE SEQUENCE [LARGE SCALE GENOMIC DNA]</scope>
    <source>
        <strain evidence="11 12">ATCC 35992</strain>
    </source>
</reference>
<comment type="catalytic activity">
    <reaction evidence="1">
        <text>Endohydrolysis of (1-&gt;4)-beta-D-glucosidic linkages in cellulose, lichenin and cereal beta-D-glucans.</text>
        <dbReference type="EC" id="3.2.1.4"/>
    </reaction>
</comment>
<keyword evidence="3 8" id="KW-0378">Hydrolase</keyword>
<dbReference type="InterPro" id="IPR018087">
    <property type="entry name" value="Glyco_hydro_5_CS"/>
</dbReference>
<evidence type="ECO:0000256" key="1">
    <source>
        <dbReference type="ARBA" id="ARBA00000966"/>
    </source>
</evidence>
<protein>
    <recommendedName>
        <fullName evidence="2">cellulase</fullName>
        <ecNumber evidence="2">3.2.1.4</ecNumber>
    </recommendedName>
</protein>
<evidence type="ECO:0000256" key="4">
    <source>
        <dbReference type="ARBA" id="ARBA00023001"/>
    </source>
</evidence>
<evidence type="ECO:0000256" key="5">
    <source>
        <dbReference type="ARBA" id="ARBA00023277"/>
    </source>
</evidence>
<organism evidence="11 12">
    <name type="scientific">Eubacterium uniforme</name>
    <dbReference type="NCBI Taxonomy" id="39495"/>
    <lineage>
        <taxon>Bacteria</taxon>
        <taxon>Bacillati</taxon>
        <taxon>Bacillota</taxon>
        <taxon>Clostridia</taxon>
        <taxon>Eubacteriales</taxon>
        <taxon>Eubacteriaceae</taxon>
        <taxon>Eubacterium</taxon>
    </lineage>
</organism>
<evidence type="ECO:0000259" key="10">
    <source>
        <dbReference type="Pfam" id="PF00150"/>
    </source>
</evidence>
<dbReference type="GO" id="GO:0030245">
    <property type="term" value="P:cellulose catabolic process"/>
    <property type="evidence" value="ECO:0007669"/>
    <property type="project" value="UniProtKB-KW"/>
</dbReference>
<dbReference type="RefSeq" id="WP_242943022.1">
    <property type="nucleotide sequence ID" value="NZ_FUXZ01000010.1"/>
</dbReference>
<keyword evidence="5" id="KW-0119">Carbohydrate metabolism</keyword>
<dbReference type="AlphaFoldDB" id="A0A1T4VWZ1"/>
<dbReference type="EMBL" id="FUXZ01000010">
    <property type="protein sequence ID" value="SKA69001.1"/>
    <property type="molecule type" value="Genomic_DNA"/>
</dbReference>
<gene>
    <name evidence="11" type="ORF">SAMN02745111_01725</name>
</gene>
<keyword evidence="4" id="KW-0136">Cellulose degradation</keyword>
<feature type="signal peptide" evidence="9">
    <location>
        <begin position="1"/>
        <end position="24"/>
    </location>
</feature>
<evidence type="ECO:0000256" key="7">
    <source>
        <dbReference type="ARBA" id="ARBA00023326"/>
    </source>
</evidence>
<keyword evidence="6 8" id="KW-0326">Glycosidase</keyword>
<dbReference type="PANTHER" id="PTHR34142:SF1">
    <property type="entry name" value="GLYCOSIDE HYDROLASE FAMILY 5 DOMAIN-CONTAINING PROTEIN"/>
    <property type="match status" value="1"/>
</dbReference>
<keyword evidence="12" id="KW-1185">Reference proteome</keyword>
<dbReference type="SUPFAM" id="SSF51445">
    <property type="entry name" value="(Trans)glycosidases"/>
    <property type="match status" value="1"/>
</dbReference>
<evidence type="ECO:0000256" key="3">
    <source>
        <dbReference type="ARBA" id="ARBA00022801"/>
    </source>
</evidence>
<comment type="similarity">
    <text evidence="8">Belongs to the glycosyl hydrolase 5 (cellulase A) family.</text>
</comment>
<feature type="chain" id="PRO_5012527031" description="cellulase" evidence="9">
    <location>
        <begin position="25"/>
        <end position="380"/>
    </location>
</feature>
<dbReference type="PROSITE" id="PS00659">
    <property type="entry name" value="GLYCOSYL_HYDROL_F5"/>
    <property type="match status" value="1"/>
</dbReference>
<feature type="domain" description="Glycoside hydrolase family 5" evidence="10">
    <location>
        <begin position="92"/>
        <end position="346"/>
    </location>
</feature>
<dbReference type="PANTHER" id="PTHR34142">
    <property type="entry name" value="ENDO-BETA-1,4-GLUCANASE A"/>
    <property type="match status" value="1"/>
</dbReference>
<dbReference type="Pfam" id="PF00150">
    <property type="entry name" value="Cellulase"/>
    <property type="match status" value="1"/>
</dbReference>
<name>A0A1T4VWZ1_9FIRM</name>
<dbReference type="STRING" id="39495.SAMN02745111_01725"/>
<evidence type="ECO:0000313" key="12">
    <source>
        <dbReference type="Proteomes" id="UP000190814"/>
    </source>
</evidence>
<dbReference type="EC" id="3.2.1.4" evidence="2"/>
<dbReference type="InterPro" id="IPR017853">
    <property type="entry name" value="GH"/>
</dbReference>
<dbReference type="GO" id="GO:0008810">
    <property type="term" value="F:cellulase activity"/>
    <property type="evidence" value="ECO:0007669"/>
    <property type="project" value="UniProtKB-EC"/>
</dbReference>
<evidence type="ECO:0000256" key="9">
    <source>
        <dbReference type="SAM" id="SignalP"/>
    </source>
</evidence>
<sequence>MKKFFKRASAVALCVGMMSTMVYGEGLFDETTNKFSRVNDNVNKGSEIGRKSTLSYKVLKHNKPVFDKALKGKKRTPYAIHGRLKVKGRYLVDKKGKKFQIKGISTHGINWDVGKPYVNNGAFKFLRDKMGANCVRVAMYTEDYNGYCITDENSRKDLLNTINKAVKYTKSLGMYCIIDWHILNDKTPKKYQKQAKAFFKKMAKKYKKKGNVLFEICNEPNGGTSWSEVRTYANSIIKTIRKVNKKVIIIVGTPNWSQDVDIAANSPVKKKKNVMYTVHFYAATHGQSYRDKVQAAINKGLPVFCTEFSCCESSGDGYINTSEGDAWISFLNKNKISYVCWSLSNKAESASLLNSGCQKKSGFSDGDLSTMGNWIKSKYR</sequence>
<keyword evidence="9" id="KW-0732">Signal</keyword>
<evidence type="ECO:0000256" key="6">
    <source>
        <dbReference type="ARBA" id="ARBA00023295"/>
    </source>
</evidence>